<feature type="region of interest" description="Disordered" evidence="1">
    <location>
        <begin position="154"/>
        <end position="237"/>
    </location>
</feature>
<dbReference type="AlphaFoldDB" id="A0A2H0NIF9"/>
<feature type="compositionally biased region" description="Polar residues" evidence="1">
    <location>
        <begin position="196"/>
        <end position="211"/>
    </location>
</feature>
<feature type="compositionally biased region" description="Polar residues" evidence="1">
    <location>
        <begin position="106"/>
        <end position="132"/>
    </location>
</feature>
<gene>
    <name evidence="2" type="ORF">COV53_01835</name>
</gene>
<dbReference type="EMBL" id="PCWS01000041">
    <property type="protein sequence ID" value="PIR08668.1"/>
    <property type="molecule type" value="Genomic_DNA"/>
</dbReference>
<protein>
    <submittedName>
        <fullName evidence="2">Uncharacterized protein</fullName>
    </submittedName>
</protein>
<comment type="caution">
    <text evidence="2">The sequence shown here is derived from an EMBL/GenBank/DDBJ whole genome shotgun (WGS) entry which is preliminary data.</text>
</comment>
<proteinExistence type="predicted"/>
<feature type="region of interest" description="Disordered" evidence="1">
    <location>
        <begin position="44"/>
        <end position="77"/>
    </location>
</feature>
<evidence type="ECO:0000256" key="1">
    <source>
        <dbReference type="SAM" id="MobiDB-lite"/>
    </source>
</evidence>
<organism evidence="2 3">
    <name type="scientific">Candidatus Gottesmanbacteria bacterium CG11_big_fil_rev_8_21_14_0_20_37_11</name>
    <dbReference type="NCBI Taxonomy" id="1974575"/>
    <lineage>
        <taxon>Bacteria</taxon>
        <taxon>Candidatus Gottesmaniibacteriota</taxon>
    </lineage>
</organism>
<feature type="compositionally biased region" description="Low complexity" evidence="1">
    <location>
        <begin position="215"/>
        <end position="230"/>
    </location>
</feature>
<name>A0A2H0NIF9_9BACT</name>
<dbReference type="Proteomes" id="UP000230707">
    <property type="component" value="Unassembled WGS sequence"/>
</dbReference>
<feature type="compositionally biased region" description="Pro residues" evidence="1">
    <location>
        <begin position="178"/>
        <end position="194"/>
    </location>
</feature>
<evidence type="ECO:0000313" key="2">
    <source>
        <dbReference type="EMBL" id="PIR08668.1"/>
    </source>
</evidence>
<evidence type="ECO:0000313" key="3">
    <source>
        <dbReference type="Proteomes" id="UP000230707"/>
    </source>
</evidence>
<feature type="region of interest" description="Disordered" evidence="1">
    <location>
        <begin position="100"/>
        <end position="139"/>
    </location>
</feature>
<sequence length="237" mass="25830">MEEKRKMLEEAKTELGCDTQDTCAKFCTKKENKEKCMQMWRKHNVGPQIPQPSNMMQPVISGTPPTKQQLDAEHPGPGGCTSDKACLEYCQKHPKDCPGFVDKKSQPNSANAPQPSPQASLGSLSNKTQTGTFLGPGGCKTEGECKAYCEKHPKECPGFPEKKPLLSPSPVSEKDRLTPPPFDNQNRPPMPPNAQFPKTTQAPPPNSNNQPVAEPNLQYPLNNPGPGLNPTDVPATF</sequence>
<feature type="compositionally biased region" description="Basic and acidic residues" evidence="1">
    <location>
        <begin position="154"/>
        <end position="164"/>
    </location>
</feature>
<accession>A0A2H0NIF9</accession>
<reference evidence="2 3" key="1">
    <citation type="submission" date="2017-09" db="EMBL/GenBank/DDBJ databases">
        <title>Depth-based differentiation of microbial function through sediment-hosted aquifers and enrichment of novel symbionts in the deep terrestrial subsurface.</title>
        <authorList>
            <person name="Probst A.J."/>
            <person name="Ladd B."/>
            <person name="Jarett J.K."/>
            <person name="Geller-Mcgrath D.E."/>
            <person name="Sieber C.M."/>
            <person name="Emerson J.B."/>
            <person name="Anantharaman K."/>
            <person name="Thomas B.C."/>
            <person name="Malmstrom R."/>
            <person name="Stieglmeier M."/>
            <person name="Klingl A."/>
            <person name="Woyke T."/>
            <person name="Ryan C.M."/>
            <person name="Banfield J.F."/>
        </authorList>
    </citation>
    <scope>NUCLEOTIDE SEQUENCE [LARGE SCALE GENOMIC DNA]</scope>
    <source>
        <strain evidence="2">CG11_big_fil_rev_8_21_14_0_20_37_11</strain>
    </source>
</reference>